<reference evidence="3" key="1">
    <citation type="submission" date="2020-09" db="EMBL/GenBank/DDBJ databases">
        <title>First Report of a novel Colistin-Resistant species of Enterobacter cloacae complex Producing MCR-5 isolated from hospital sewage water.</title>
        <authorList>
            <person name="Zhou K."/>
        </authorList>
    </citation>
    <scope>NUCLEOTIDE SEQUENCE [LARGE SCALE GENOMIC DNA]</scope>
    <source>
        <strain evidence="3">HSW1412</strain>
    </source>
</reference>
<evidence type="ECO:0000313" key="3">
    <source>
        <dbReference type="EMBL" id="QPK02702.1"/>
    </source>
</evidence>
<sequence>MTESLSGVLNVLAEHGIWVTTLGTGFITALLRKDVESYEQLELTQEHFNDDQLIDYVLQYPILINRQIVVTPPGTRLCRPSEVMHPGKKSRIVIP</sequence>
<dbReference type="EMBL" id="CP061801">
    <property type="protein sequence ID" value="QPK02702.1"/>
    <property type="molecule type" value="Genomic_DNA"/>
</dbReference>
<accession>A0A7T0E0A1</accession>
<dbReference type="SUPFAM" id="SSF52833">
    <property type="entry name" value="Thioredoxin-like"/>
    <property type="match status" value="1"/>
</dbReference>
<dbReference type="Gene3D" id="3.40.30.10">
    <property type="entry name" value="Glutaredoxin"/>
    <property type="match status" value="1"/>
</dbReference>
<name>A0A7T0E0A1_9ENTR</name>
<dbReference type="PROSITE" id="PS51353">
    <property type="entry name" value="ARSC"/>
    <property type="match status" value="1"/>
</dbReference>
<dbReference type="AlphaFoldDB" id="A0A7T0E0A1"/>
<protein>
    <submittedName>
        <fullName evidence="3">Uncharacterized protein</fullName>
    </submittedName>
</protein>
<dbReference type="Pfam" id="PF03960">
    <property type="entry name" value="ArsC"/>
    <property type="match status" value="1"/>
</dbReference>
<dbReference type="InterPro" id="IPR006660">
    <property type="entry name" value="Arsenate_reductase-like"/>
</dbReference>
<gene>
    <name evidence="3" type="ORF">IDM36_07240</name>
</gene>
<organism evidence="3">
    <name type="scientific">Enterobacter mori</name>
    <dbReference type="NCBI Taxonomy" id="539813"/>
    <lineage>
        <taxon>Bacteria</taxon>
        <taxon>Pseudomonadati</taxon>
        <taxon>Pseudomonadota</taxon>
        <taxon>Gammaproteobacteria</taxon>
        <taxon>Enterobacterales</taxon>
        <taxon>Enterobacteriaceae</taxon>
        <taxon>Enterobacter</taxon>
    </lineage>
</organism>
<comment type="similarity">
    <text evidence="1 2">Belongs to the ArsC family.</text>
</comment>
<dbReference type="InterPro" id="IPR036249">
    <property type="entry name" value="Thioredoxin-like_sf"/>
</dbReference>
<evidence type="ECO:0000256" key="2">
    <source>
        <dbReference type="PROSITE-ProRule" id="PRU01282"/>
    </source>
</evidence>
<proteinExistence type="inferred from homology"/>
<evidence type="ECO:0000256" key="1">
    <source>
        <dbReference type="ARBA" id="ARBA00007198"/>
    </source>
</evidence>